<dbReference type="EMBL" id="DYVF01000029">
    <property type="protein sequence ID" value="HJG30536.1"/>
    <property type="molecule type" value="Genomic_DNA"/>
</dbReference>
<dbReference type="AlphaFoldDB" id="A0A921LQ27"/>
<reference evidence="1" key="2">
    <citation type="submission" date="2021-09" db="EMBL/GenBank/DDBJ databases">
        <authorList>
            <person name="Gilroy R."/>
        </authorList>
    </citation>
    <scope>NUCLEOTIDE SEQUENCE</scope>
    <source>
        <strain evidence="1">ChiGjej2B2-7701</strain>
    </source>
</reference>
<proteinExistence type="predicted"/>
<evidence type="ECO:0000313" key="1">
    <source>
        <dbReference type="EMBL" id="HJG30536.1"/>
    </source>
</evidence>
<reference evidence="1" key="1">
    <citation type="journal article" date="2021" name="PeerJ">
        <title>Extensive microbial diversity within the chicken gut microbiome revealed by metagenomics and culture.</title>
        <authorList>
            <person name="Gilroy R."/>
            <person name="Ravi A."/>
            <person name="Getino M."/>
            <person name="Pursley I."/>
            <person name="Horton D.L."/>
            <person name="Alikhan N.F."/>
            <person name="Baker D."/>
            <person name="Gharbi K."/>
            <person name="Hall N."/>
            <person name="Watson M."/>
            <person name="Adriaenssens E.M."/>
            <person name="Foster-Nyarko E."/>
            <person name="Jarju S."/>
            <person name="Secka A."/>
            <person name="Antonio M."/>
            <person name="Oren A."/>
            <person name="Chaudhuri R.R."/>
            <person name="La Ragione R."/>
            <person name="Hildebrand F."/>
            <person name="Pallen M.J."/>
        </authorList>
    </citation>
    <scope>NUCLEOTIDE SEQUENCE</scope>
    <source>
        <strain evidence="1">ChiGjej2B2-7701</strain>
    </source>
</reference>
<organism evidence="1 2">
    <name type="scientific">Collinsella ihumii</name>
    <dbReference type="NCBI Taxonomy" id="1720204"/>
    <lineage>
        <taxon>Bacteria</taxon>
        <taxon>Bacillati</taxon>
        <taxon>Actinomycetota</taxon>
        <taxon>Coriobacteriia</taxon>
        <taxon>Coriobacteriales</taxon>
        <taxon>Coriobacteriaceae</taxon>
        <taxon>Collinsella</taxon>
    </lineage>
</organism>
<evidence type="ECO:0000313" key="2">
    <source>
        <dbReference type="Proteomes" id="UP000746751"/>
    </source>
</evidence>
<protein>
    <submittedName>
        <fullName evidence="1">McrC family protein</fullName>
    </submittedName>
</protein>
<dbReference type="Pfam" id="PF10117">
    <property type="entry name" value="McrBC"/>
    <property type="match status" value="1"/>
</dbReference>
<name>A0A921LQ27_9ACTN</name>
<accession>A0A921LQ27</accession>
<dbReference type="InterPro" id="IPR019292">
    <property type="entry name" value="McrC"/>
</dbReference>
<sequence length="437" mass="50080">MAAHFDIREYESFVDRSALERHGVEPRPGMHLLPHRAFEALEAFVLENRSEGTEAVELMSLGARKGFGKIITAKNYIGLIAFKDGTTVQIWPKLTTGEDDDSERRVFLRMLQAVANLPMKEFDLARLSTANMGVLEPFIRMFVRAVTELAKRGLRGSYAEREGNERFLKGRIDFTKDLKLNHSHRERFYVRYDEFGFDRPENRLIKSTLILLRDKTRSLSSRRDIDSALRHFADVSESADVDQDFARRQLDRTMGAYEPILKWCRVFLHGESFTSFKGSEVASSLLFPMETLFEAYVAKLVRIQAATMGWKATVQDNGIWLYDTPKRFRMQPDIVLRKSGCQPVILDTKWKRIDNVLNDGISQADMYQMYAYQHRYGASKTMLVYPRHEGVEAGHRSNYTSSKDTKTDALNQVFVFDLANANASARNLVELAVSSPT</sequence>
<gene>
    <name evidence="1" type="ORF">K8U80_03970</name>
</gene>
<comment type="caution">
    <text evidence="1">The sequence shown here is derived from an EMBL/GenBank/DDBJ whole genome shotgun (WGS) entry which is preliminary data.</text>
</comment>
<dbReference type="PANTHER" id="PTHR38733:SF1">
    <property type="entry name" value="TYPE IV METHYL-DIRECTED RESTRICTION ENZYME ECOKMCRBC"/>
    <property type="match status" value="1"/>
</dbReference>
<dbReference type="Proteomes" id="UP000746751">
    <property type="component" value="Unassembled WGS sequence"/>
</dbReference>
<dbReference type="PANTHER" id="PTHR38733">
    <property type="entry name" value="PROTEIN MCRC"/>
    <property type="match status" value="1"/>
</dbReference>